<dbReference type="AlphaFoldDB" id="A0A2T0APD7"/>
<proteinExistence type="predicted"/>
<name>A0A2T0APD7_9CLOT</name>
<organism evidence="1 2">
    <name type="scientific">Clostridium thermopalmarium DSM 5974</name>
    <dbReference type="NCBI Taxonomy" id="1121340"/>
    <lineage>
        <taxon>Bacteria</taxon>
        <taxon>Bacillati</taxon>
        <taxon>Bacillota</taxon>
        <taxon>Clostridia</taxon>
        <taxon>Eubacteriales</taxon>
        <taxon>Clostridiaceae</taxon>
        <taxon>Clostridium</taxon>
    </lineage>
</organism>
<comment type="caution">
    <text evidence="1">The sequence shown here is derived from an EMBL/GenBank/DDBJ whole genome shotgun (WGS) entry which is preliminary data.</text>
</comment>
<reference evidence="1 2" key="1">
    <citation type="submission" date="2018-03" db="EMBL/GenBank/DDBJ databases">
        <title>Genome sequence of Clostridium thermopalmarium DSM 5974.</title>
        <authorList>
            <person name="Poehlein A."/>
            <person name="Daniel R."/>
        </authorList>
    </citation>
    <scope>NUCLEOTIDE SEQUENCE [LARGE SCALE GENOMIC DNA]</scope>
    <source>
        <strain evidence="1 2">DSM 5974</strain>
    </source>
</reference>
<protein>
    <submittedName>
        <fullName evidence="1">Uncharacterized protein</fullName>
    </submittedName>
</protein>
<dbReference type="RefSeq" id="WP_106024514.1">
    <property type="nucleotide sequence ID" value="NZ_PVXN01000053.1"/>
</dbReference>
<gene>
    <name evidence="1" type="ORF">CPAL_19700</name>
</gene>
<dbReference type="OrthoDB" id="9962397at2"/>
<dbReference type="Proteomes" id="UP000239614">
    <property type="component" value="Unassembled WGS sequence"/>
</dbReference>
<dbReference type="EMBL" id="PVXN01000053">
    <property type="protein sequence ID" value="PRR70880.1"/>
    <property type="molecule type" value="Genomic_DNA"/>
</dbReference>
<keyword evidence="2" id="KW-1185">Reference proteome</keyword>
<evidence type="ECO:0000313" key="1">
    <source>
        <dbReference type="EMBL" id="PRR70880.1"/>
    </source>
</evidence>
<evidence type="ECO:0000313" key="2">
    <source>
        <dbReference type="Proteomes" id="UP000239614"/>
    </source>
</evidence>
<sequence length="98" mass="11233">MNKNEVKKLFWNLVNGIEFCCDTITENSAGVVVERGMALENDYSAMYVLDEGSIRIYDNHHNVIAEFTEDSELLYILKDLFENLEILGVRNNAKTKKA</sequence>
<accession>A0A2T0APD7</accession>